<dbReference type="EMBL" id="MVBK01000018">
    <property type="protein sequence ID" value="OOG27669.1"/>
    <property type="molecule type" value="Genomic_DNA"/>
</dbReference>
<keyword evidence="3" id="KW-1185">Reference proteome</keyword>
<dbReference type="GO" id="GO:0003677">
    <property type="term" value="F:DNA binding"/>
    <property type="evidence" value="ECO:0007669"/>
    <property type="project" value="UniProtKB-KW"/>
</dbReference>
<keyword evidence="2" id="KW-0238">DNA-binding</keyword>
<comment type="caution">
    <text evidence="2">The sequence shown here is derived from an EMBL/GenBank/DDBJ whole genome shotgun (WGS) entry which is preliminary data.</text>
</comment>
<dbReference type="AlphaFoldDB" id="A0A1V3NRC7"/>
<dbReference type="OrthoDB" id="5785706at2"/>
<name>A0A1V3NRC7_9GAMM</name>
<dbReference type="RefSeq" id="WP_077277686.1">
    <property type="nucleotide sequence ID" value="NZ_MVBK01000018.1"/>
</dbReference>
<dbReference type="InterPro" id="IPR041657">
    <property type="entry name" value="HTH_17"/>
</dbReference>
<dbReference type="SUPFAM" id="SSF46955">
    <property type="entry name" value="Putative DNA-binding domain"/>
    <property type="match status" value="1"/>
</dbReference>
<dbReference type="Pfam" id="PF12728">
    <property type="entry name" value="HTH_17"/>
    <property type="match status" value="1"/>
</dbReference>
<dbReference type="InterPro" id="IPR009061">
    <property type="entry name" value="DNA-bd_dom_put_sf"/>
</dbReference>
<dbReference type="Proteomes" id="UP000189462">
    <property type="component" value="Unassembled WGS sequence"/>
</dbReference>
<evidence type="ECO:0000313" key="2">
    <source>
        <dbReference type="EMBL" id="OOG27669.1"/>
    </source>
</evidence>
<reference evidence="2 3" key="1">
    <citation type="submission" date="2017-02" db="EMBL/GenBank/DDBJ databases">
        <title>Genomic diversity within the haloalkaliphilic genus Thioalkalivibrio.</title>
        <authorList>
            <person name="Ahn A.-C."/>
            <person name="Meier-Kolthoff J."/>
            <person name="Overmars L."/>
            <person name="Richter M."/>
            <person name="Woyke T."/>
            <person name="Sorokin D.Y."/>
            <person name="Muyzer G."/>
        </authorList>
    </citation>
    <scope>NUCLEOTIDE SEQUENCE [LARGE SCALE GENOMIC DNA]</scope>
    <source>
        <strain evidence="2 3">ALJD</strain>
    </source>
</reference>
<organism evidence="2 3">
    <name type="scientific">Thioalkalivibrio denitrificans</name>
    <dbReference type="NCBI Taxonomy" id="108003"/>
    <lineage>
        <taxon>Bacteria</taxon>
        <taxon>Pseudomonadati</taxon>
        <taxon>Pseudomonadota</taxon>
        <taxon>Gammaproteobacteria</taxon>
        <taxon>Chromatiales</taxon>
        <taxon>Ectothiorhodospiraceae</taxon>
        <taxon>Thioalkalivibrio</taxon>
    </lineage>
</organism>
<dbReference type="STRING" id="108003.B1C78_03190"/>
<evidence type="ECO:0000259" key="1">
    <source>
        <dbReference type="Pfam" id="PF12728"/>
    </source>
</evidence>
<dbReference type="InterPro" id="IPR036388">
    <property type="entry name" value="WH-like_DNA-bd_sf"/>
</dbReference>
<gene>
    <name evidence="2" type="ORF">B1C78_03190</name>
</gene>
<accession>A0A1V3NRC7</accession>
<protein>
    <submittedName>
        <fullName evidence="2">DNA-binding protein</fullName>
    </submittedName>
</protein>
<feature type="domain" description="Helix-turn-helix" evidence="1">
    <location>
        <begin position="6"/>
        <end position="56"/>
    </location>
</feature>
<proteinExistence type="predicted"/>
<sequence>MTEAKLLTTEEAAHYLRLSSRSLIRWRVERRGPPVVRAGRKVMYRLHDLDAWLDRHTYDMPRDQVAR</sequence>
<evidence type="ECO:0000313" key="3">
    <source>
        <dbReference type="Proteomes" id="UP000189462"/>
    </source>
</evidence>
<dbReference type="Gene3D" id="1.10.10.10">
    <property type="entry name" value="Winged helix-like DNA-binding domain superfamily/Winged helix DNA-binding domain"/>
    <property type="match status" value="1"/>
</dbReference>